<gene>
    <name evidence="1" type="ORF">LCGC14_2606670</name>
</gene>
<sequence length="70" mass="7980">MKTSDVLRTHLEIYNCCGWPPESYATCSDCFNRLVLLAKREVVHMQLDFGNGDSDHQVYSQGRYTGYTTG</sequence>
<accession>A0A0F9AUT8</accession>
<evidence type="ECO:0000313" key="1">
    <source>
        <dbReference type="EMBL" id="KKL05372.1"/>
    </source>
</evidence>
<protein>
    <submittedName>
        <fullName evidence="1">Uncharacterized protein</fullName>
    </submittedName>
</protein>
<comment type="caution">
    <text evidence="1">The sequence shown here is derived from an EMBL/GenBank/DDBJ whole genome shotgun (WGS) entry which is preliminary data.</text>
</comment>
<dbReference type="EMBL" id="LAZR01044144">
    <property type="protein sequence ID" value="KKL05372.1"/>
    <property type="molecule type" value="Genomic_DNA"/>
</dbReference>
<proteinExistence type="predicted"/>
<dbReference type="AlphaFoldDB" id="A0A0F9AUT8"/>
<name>A0A0F9AUT8_9ZZZZ</name>
<reference evidence="1" key="1">
    <citation type="journal article" date="2015" name="Nature">
        <title>Complex archaea that bridge the gap between prokaryotes and eukaryotes.</title>
        <authorList>
            <person name="Spang A."/>
            <person name="Saw J.H."/>
            <person name="Jorgensen S.L."/>
            <person name="Zaremba-Niedzwiedzka K."/>
            <person name="Martijn J."/>
            <person name="Lind A.E."/>
            <person name="van Eijk R."/>
            <person name="Schleper C."/>
            <person name="Guy L."/>
            <person name="Ettema T.J."/>
        </authorList>
    </citation>
    <scope>NUCLEOTIDE SEQUENCE</scope>
</reference>
<organism evidence="1">
    <name type="scientific">marine sediment metagenome</name>
    <dbReference type="NCBI Taxonomy" id="412755"/>
    <lineage>
        <taxon>unclassified sequences</taxon>
        <taxon>metagenomes</taxon>
        <taxon>ecological metagenomes</taxon>
    </lineage>
</organism>